<organism evidence="3 4">
    <name type="scientific">Methanosarcina lacustris Z-7289</name>
    <dbReference type="NCBI Taxonomy" id="1434111"/>
    <lineage>
        <taxon>Archaea</taxon>
        <taxon>Methanobacteriati</taxon>
        <taxon>Methanobacteriota</taxon>
        <taxon>Stenosarchaea group</taxon>
        <taxon>Methanomicrobia</taxon>
        <taxon>Methanosarcinales</taxon>
        <taxon>Methanosarcinaceae</taxon>
        <taxon>Methanosarcina</taxon>
    </lineage>
</organism>
<dbReference type="Gene3D" id="3.40.50.300">
    <property type="entry name" value="P-loop containing nucleotide triphosphate hydrolases"/>
    <property type="match status" value="1"/>
</dbReference>
<dbReference type="GeneID" id="24806289"/>
<gene>
    <name evidence="3" type="ORF">MSLAZ_1535</name>
</gene>
<dbReference type="InterPro" id="IPR027417">
    <property type="entry name" value="P-loop_NTPase"/>
</dbReference>
<dbReference type="Pfam" id="PF07693">
    <property type="entry name" value="KAP_NTPase"/>
    <property type="match status" value="1"/>
</dbReference>
<dbReference type="InterPro" id="IPR011646">
    <property type="entry name" value="KAP_P-loop"/>
</dbReference>
<dbReference type="AlphaFoldDB" id="A0A0E3S3M4"/>
<dbReference type="PATRIC" id="fig|1434111.4.peg.2000"/>
<feature type="coiled-coil region" evidence="1">
    <location>
        <begin position="160"/>
        <end position="194"/>
    </location>
</feature>
<evidence type="ECO:0000259" key="2">
    <source>
        <dbReference type="Pfam" id="PF07693"/>
    </source>
</evidence>
<dbReference type="InterPro" id="IPR052754">
    <property type="entry name" value="NTPase_KAP_P-loop"/>
</dbReference>
<dbReference type="HOGENOM" id="CLU_021357_0_0_2"/>
<dbReference type="SUPFAM" id="SSF52540">
    <property type="entry name" value="P-loop containing nucleoside triphosphate hydrolases"/>
    <property type="match status" value="1"/>
</dbReference>
<evidence type="ECO:0000256" key="1">
    <source>
        <dbReference type="SAM" id="Coils"/>
    </source>
</evidence>
<keyword evidence="1" id="KW-0175">Coiled coil</keyword>
<dbReference type="PANTHER" id="PTHR22674:SF6">
    <property type="entry name" value="NTPASE KAP FAMILY P-LOOP DOMAIN-CONTAINING PROTEIN 1"/>
    <property type="match status" value="1"/>
</dbReference>
<dbReference type="OrthoDB" id="146963at2157"/>
<dbReference type="RefSeq" id="WP_048125921.1">
    <property type="nucleotide sequence ID" value="NZ_CP009515.1"/>
</dbReference>
<dbReference type="Proteomes" id="UP000033072">
    <property type="component" value="Chromosome"/>
</dbReference>
<accession>A0A0E3S3M4</accession>
<dbReference type="KEGG" id="mls:MSLAZ_1535"/>
<keyword evidence="4" id="KW-1185">Reference proteome</keyword>
<proteinExistence type="predicted"/>
<name>A0A0E3S3M4_9EURY</name>
<dbReference type="EMBL" id="CP009515">
    <property type="protein sequence ID" value="AKB74796.1"/>
    <property type="molecule type" value="Genomic_DNA"/>
</dbReference>
<dbReference type="PANTHER" id="PTHR22674">
    <property type="entry name" value="NTPASE, KAP FAMILY P-LOOP DOMAIN-CONTAINING 1"/>
    <property type="match status" value="1"/>
</dbReference>
<reference evidence="3 4" key="1">
    <citation type="submission" date="2014-07" db="EMBL/GenBank/DDBJ databases">
        <title>Methanogenic archaea and the global carbon cycle.</title>
        <authorList>
            <person name="Henriksen J.R."/>
            <person name="Luke J."/>
            <person name="Reinhart S."/>
            <person name="Benedict M.N."/>
            <person name="Youngblut N.D."/>
            <person name="Metcalf M.E."/>
            <person name="Whitaker R.J."/>
            <person name="Metcalf W.W."/>
        </authorList>
    </citation>
    <scope>NUCLEOTIDE SEQUENCE [LARGE SCALE GENOMIC DNA]</scope>
    <source>
        <strain evidence="3 4">Z-7289</strain>
    </source>
</reference>
<evidence type="ECO:0000313" key="3">
    <source>
        <dbReference type="EMBL" id="AKB74796.1"/>
    </source>
</evidence>
<sequence>MFNPDRAIKSSSEDELNRKKFAEVIGKAILKSHINESLVIGILGKWGSGKTSIVNMTLEHIEYNSLLYESEKKPIIVRFNPWNYSEQNQLIYHFFNQLSNDLKMSDRPAHLDKIGDLLKTFAMVLCIGTIIPGIRLPALLGSELLKSGGGAAESLGNLLGKDLNRIKKDISEQLEKQESKIIIVIDDIDRLNDKEIRQIFQLVKSLADFPKTVYILTFDRNVVVKAIEMDNVGNGNEYLEKIVQIPIEIPTISKTEIERKLENHLVDFFKDVPGDEFNPVHWGNIYQSGFKFFFKNIRDFNRYFNVLKFYSEVIKDEVNIIDFCAITALQVFTPNVYQEIRQNKMVFTGTGGSLSQSDKDKYKEISDSIIKLSNEDTQIYLKDYLKRLFPKLSVIYGDFFQVTDSQLLWTKNRRICSEIFFDRYFKFSLSDEEISQNDIKLLLASGKNYEKLYLKAQELNLSKKSLNFLTIFPDYIDKIEKENIGSFVTLLLDVADSFTQDESLISITDARIHHLMESLLLKLDNQEERFDVLINCLEKATRGIYTIVLEVTRFRDEFDNTKENVSMEKLVLDSAQLDVLENIAKDKIKIWDKKGRLDGYRDIRFILYQWKKWGVEKENIDNVISRILQDDSKLINFISDFVSKRVGGPITDLVSTTHYSIELKHVEEFVNLDKVEPRIKEIYLSGFLEGRTEREIRTVKLFLDTFGNVRKSDYENY</sequence>
<evidence type="ECO:0000313" key="4">
    <source>
        <dbReference type="Proteomes" id="UP000033072"/>
    </source>
</evidence>
<feature type="domain" description="KAP NTPase" evidence="2">
    <location>
        <begin position="18"/>
        <end position="309"/>
    </location>
</feature>
<protein>
    <recommendedName>
        <fullName evidence="2">KAP NTPase domain-containing protein</fullName>
    </recommendedName>
</protein>